<dbReference type="GO" id="GO:0006897">
    <property type="term" value="P:endocytosis"/>
    <property type="evidence" value="ECO:0007669"/>
    <property type="project" value="TreeGrafter"/>
</dbReference>
<dbReference type="FunFam" id="1.25.10.10:FF:000727">
    <property type="entry name" value="Putative HEAT repeat-containing protein 5A"/>
    <property type="match status" value="1"/>
</dbReference>
<dbReference type="InterPro" id="IPR016024">
    <property type="entry name" value="ARM-type_fold"/>
</dbReference>
<protein>
    <recommendedName>
        <fullName evidence="5">HEAT repeat-containing protein 5B</fullName>
    </recommendedName>
</protein>
<dbReference type="PANTHER" id="PTHR21663:SF0">
    <property type="entry name" value="HEAT REPEAT-CONTAINING PROTEIN 5B"/>
    <property type="match status" value="1"/>
</dbReference>
<dbReference type="InterPro" id="IPR040108">
    <property type="entry name" value="Laa1/Sip1/HEATR5"/>
</dbReference>
<dbReference type="InterPro" id="IPR011989">
    <property type="entry name" value="ARM-like"/>
</dbReference>
<accession>A0AAD5KZR0</accession>
<feature type="compositionally biased region" description="Acidic residues" evidence="2">
    <location>
        <begin position="1226"/>
        <end position="1238"/>
    </location>
</feature>
<sequence>MEMSHSLILNEEALAKIPDAKKSLFVYEWLQFLENVLIAAQKNDVKDCQKKIVEQLMAQIHASPGPPIRQLIGQCLATLFSVGDAFLLFDTINKLNDILKNRDDSAGFLMTRLASITTLGCLYERLGRMAGRSYDESVQVLLRGLKNSESQTRAESLVTLEKLCCGMGSAASNQHRDIFKTCKLCLSDRNMNVRAAAAKCMWEVMKHSSSILQLTEFESIAAISFRALEGSNHEVRCAVALLLGNAAAAALTPPKPGPARTNLSAASANQAAASAAAKVASVEEVLGVISTGFLRGGGGFLKGTGEMIKGPAATSREVRVGVTMSYVVMVQQLGSAWLERHLNIMLQHLLDLAAQPRAAPTHVDAVYSRQCITFVFRSLLGKMLGEKQQTAACKEFARIINHQMNSIDPNPENAKDSSTQETIFSQHLLVCALQELGSLVHSQASSASALLADQGAGVIDCAIAVLLHPSQAARLAAAWSLQSMAVAVPSHLTLLIDKCVDALENLRSTPEAVSGYSGALAALIAGVSSTTLGIPHNRGKIVFNTAEELLRSASQNNRLAVQRTQAGWLLIGAVMTLGVSVVSSLVPRMLLLWRNSFPRSAKELESEKARGDAFTWQVALEGRAGALSSICSFLRHCPQLATSEDITKRLMGPLDAAITMLTSIASVVKTYGQPLKAACAMVRLRLYDALSLVPPQYYEASYTQLLRLLVAEFTLAENPANTTTSLLQQQCQPDGSAVLLHPDLQDSDYNLLQQQLLPNSAAGSGALEHDPCSLYVLVTDRSHVVGTVPGPLPLGVAVIDASITLFGHVFPRVLHKHRLQLLVHFEDSIKQAKTRQAVQTNIFASLLAALRNVAEAKTGLGPNGEELRKGLSNLIQAGLINPTCPALRCAAAEALGRLAQTGLDPRFTSEAIQTSFEKLKNSRDAASRTGHSLALGCLHRYGGGLGLASSQQLSSSISILTALSQDTSSAMVQQWALHALASIGEASGPVFRPFADSCSNMALQLLMTVPSTNVEVLRAVGRCCAALVSAFGPELQGNTGNIIAARSSLLSACALLQQHNSPVVQSEAIFCLQQMHMFAPRHVNLSKLVPLLCRSINSQHLGLRRAAVSCLRQLVQREAREVCEHAAAYVTESSRAVPLFNGSKQGLPMALLFLLDSEVDIMLQRHLRDTLNGLLTTLAEQQLSSWLTLFKEVLTTSPDTAAGPVPSGQHGQPGLGLKSGSSAADADGDGAADDDEEEFHANGDSLSPTPSSRPAGLPPPRWPTRVFAAQSTGKLLLLMRESTSTAHFDLAAARQLSSANGSDYLVLHLSDLIRLAFIAATSDCDALRMEGLHLLQLLIECFASQQEPEFPGHSILEQYQAQISAALRPAFSADTAPNVTAAACHVCSTWMCCGVAQDLSDLRRVQQLLLSALNRITAAQQCTLPPLSGIGGLQQHRLYNESAATLENLSVLKAWAEVYVSAMKDSRVAEGRHLLLPLVKPELAGLAQFWLAALKDHALLTLPPEFGPQLPPEGGTFYTHDAADLSRPYYKLSWPPLLQAAALWLGHANNAGETIEPDNVYSNHFFLVFGIVLEALCDLKSTEPDSSTAACLYALQSLLHSPKARNTLTCQPPLTVEVCNVLHRVVLTKKAPIQHQAFEVLLALVQATHEQMNRLSDSATAGEGGSEGELLPGTSLVFAALEVCLCQLVQVYPNMDPSATSSTKSVRRIIGIGGKTGEELVAAALDVMALLPSVCSPHGALSLLPALLHLVTNVLQEARTLESAAVQAALRCLNTYCSHPFSKLPETEAPYGKLLQSCAARLLDWGKAGQEEDRLDPLVLLSAVSGMLLNAPSGLLSCPALLYPSLNAFQQSLQSVDARLRLHTLRLFGNLLQDANRQLISHPENAKSILRPLTPYVHALAPKIVAHLCSPTSRLLNSQQQLLMTIESITCVEALTALADGENSLLVLQLLVPILINCLLDPMQMKTSNPLAKTLHTHALQTLTRIGTQYPQEFKSLLSVLPELRTKLESAARASQMGVINAKQGAMNTTTEIKAAPTIKLKTDFSNFN</sequence>
<dbReference type="GO" id="GO:0042147">
    <property type="term" value="P:retrograde transport, endosome to Golgi"/>
    <property type="evidence" value="ECO:0007669"/>
    <property type="project" value="TreeGrafter"/>
</dbReference>
<evidence type="ECO:0000256" key="1">
    <source>
        <dbReference type="ARBA" id="ARBA00008304"/>
    </source>
</evidence>
<dbReference type="Pfam" id="PF25468">
    <property type="entry name" value="HEAT_HEATR5A"/>
    <property type="match status" value="1"/>
</dbReference>
<dbReference type="EMBL" id="WJBH02000002">
    <property type="protein sequence ID" value="KAI9563824.1"/>
    <property type="molecule type" value="Genomic_DNA"/>
</dbReference>
<keyword evidence="4" id="KW-1185">Reference proteome</keyword>
<evidence type="ECO:0000256" key="2">
    <source>
        <dbReference type="SAM" id="MobiDB-lite"/>
    </source>
</evidence>
<dbReference type="GO" id="GO:0008104">
    <property type="term" value="P:intracellular protein localization"/>
    <property type="evidence" value="ECO:0007669"/>
    <property type="project" value="TreeGrafter"/>
</dbReference>
<comment type="similarity">
    <text evidence="1">Belongs to the HEATR5 family.</text>
</comment>
<dbReference type="Proteomes" id="UP000820818">
    <property type="component" value="Linkage Group LG2"/>
</dbReference>
<feature type="region of interest" description="Disordered" evidence="2">
    <location>
        <begin position="1200"/>
        <end position="1264"/>
    </location>
</feature>
<gene>
    <name evidence="3" type="ORF">GHT06_011290</name>
</gene>
<name>A0AAD5KZR0_9CRUS</name>
<proteinExistence type="inferred from homology"/>
<evidence type="ECO:0008006" key="5">
    <source>
        <dbReference type="Google" id="ProtNLM"/>
    </source>
</evidence>
<reference evidence="3 4" key="1">
    <citation type="submission" date="2022-05" db="EMBL/GenBank/DDBJ databases">
        <title>A multi-omics perspective on studying reproductive biology in Daphnia sinensis.</title>
        <authorList>
            <person name="Jia J."/>
        </authorList>
    </citation>
    <scope>NUCLEOTIDE SEQUENCE [LARGE SCALE GENOMIC DNA]</scope>
    <source>
        <strain evidence="3 4">WSL</strain>
    </source>
</reference>
<evidence type="ECO:0000313" key="4">
    <source>
        <dbReference type="Proteomes" id="UP000820818"/>
    </source>
</evidence>
<evidence type="ECO:0000313" key="3">
    <source>
        <dbReference type="EMBL" id="KAI9563824.1"/>
    </source>
</evidence>
<dbReference type="PANTHER" id="PTHR21663">
    <property type="entry name" value="HYPOTHETICAL HEAT DOMAIN-CONTAINING"/>
    <property type="match status" value="1"/>
</dbReference>
<dbReference type="GO" id="GO:0005794">
    <property type="term" value="C:Golgi apparatus"/>
    <property type="evidence" value="ECO:0007669"/>
    <property type="project" value="TreeGrafter"/>
</dbReference>
<dbReference type="GO" id="GO:0005829">
    <property type="term" value="C:cytosol"/>
    <property type="evidence" value="ECO:0007669"/>
    <property type="project" value="GOC"/>
</dbReference>
<dbReference type="FunFam" id="1.25.10.10:FF:000868">
    <property type="entry name" value="HEAT repeat-containing protein 5A"/>
    <property type="match status" value="1"/>
</dbReference>
<dbReference type="InterPro" id="IPR046837">
    <property type="entry name" value="Laa1/Sip1/HEATR5-like_HEAT"/>
</dbReference>
<comment type="caution">
    <text evidence="3">The sequence shown here is derived from an EMBL/GenBank/DDBJ whole genome shotgun (WGS) entry which is preliminary data.</text>
</comment>
<dbReference type="GO" id="GO:0030139">
    <property type="term" value="C:endocytic vesicle"/>
    <property type="evidence" value="ECO:0007669"/>
    <property type="project" value="TreeGrafter"/>
</dbReference>
<dbReference type="GO" id="GO:0016020">
    <property type="term" value="C:membrane"/>
    <property type="evidence" value="ECO:0007669"/>
    <property type="project" value="TreeGrafter"/>
</dbReference>
<dbReference type="SUPFAM" id="SSF48371">
    <property type="entry name" value="ARM repeat"/>
    <property type="match status" value="2"/>
</dbReference>
<dbReference type="Pfam" id="PF20210">
    <property type="entry name" value="Laa1_Sip1_HTR5"/>
    <property type="match status" value="1"/>
</dbReference>
<organism evidence="3 4">
    <name type="scientific">Daphnia sinensis</name>
    <dbReference type="NCBI Taxonomy" id="1820382"/>
    <lineage>
        <taxon>Eukaryota</taxon>
        <taxon>Metazoa</taxon>
        <taxon>Ecdysozoa</taxon>
        <taxon>Arthropoda</taxon>
        <taxon>Crustacea</taxon>
        <taxon>Branchiopoda</taxon>
        <taxon>Diplostraca</taxon>
        <taxon>Cladocera</taxon>
        <taxon>Anomopoda</taxon>
        <taxon>Daphniidae</taxon>
        <taxon>Daphnia</taxon>
        <taxon>Daphnia similis group</taxon>
    </lineage>
</organism>
<dbReference type="Gene3D" id="1.25.10.10">
    <property type="entry name" value="Leucine-rich Repeat Variant"/>
    <property type="match status" value="2"/>
</dbReference>